<comment type="caution">
    <text evidence="1">The sequence shown here is derived from an EMBL/GenBank/DDBJ whole genome shotgun (WGS) entry which is preliminary data.</text>
</comment>
<protein>
    <submittedName>
        <fullName evidence="1">Uncharacterized protein</fullName>
    </submittedName>
</protein>
<proteinExistence type="predicted"/>
<gene>
    <name evidence="1" type="ORF">LCGC14_1720640</name>
</gene>
<name>A0A0F9I0C0_9ZZZZ</name>
<dbReference type="EMBL" id="LAZR01015478">
    <property type="protein sequence ID" value="KKM11789.1"/>
    <property type="molecule type" value="Genomic_DNA"/>
</dbReference>
<accession>A0A0F9I0C0</accession>
<organism evidence="1">
    <name type="scientific">marine sediment metagenome</name>
    <dbReference type="NCBI Taxonomy" id="412755"/>
    <lineage>
        <taxon>unclassified sequences</taxon>
        <taxon>metagenomes</taxon>
        <taxon>ecological metagenomes</taxon>
    </lineage>
</organism>
<feature type="non-terminal residue" evidence="1">
    <location>
        <position position="250"/>
    </location>
</feature>
<sequence>MGVDTSRQNPIWRIVLSRSGQSTQTYTNTRILEIDQSEEEFSQTAVVLLDNSDNALTTIDFEMYKGVISFGYNDSTQGDEYSPIAPLYVVGQRLFSAQGVLVCQLELIGIPNLMAQDKAESELPLTEGDARTIKTLISAVANATLAPYSNYTNYTTTFDSEDTLIDSFKPKEAFRVVINAPRLNRIQKLLSWTGSKMRAENDEALHFFDPTISGTSYDYEYKLAVSGEHSFFDKELINRFVNPNKEVVRS</sequence>
<dbReference type="AlphaFoldDB" id="A0A0F9I0C0"/>
<reference evidence="1" key="1">
    <citation type="journal article" date="2015" name="Nature">
        <title>Complex archaea that bridge the gap between prokaryotes and eukaryotes.</title>
        <authorList>
            <person name="Spang A."/>
            <person name="Saw J.H."/>
            <person name="Jorgensen S.L."/>
            <person name="Zaremba-Niedzwiedzka K."/>
            <person name="Martijn J."/>
            <person name="Lind A.E."/>
            <person name="van Eijk R."/>
            <person name="Schleper C."/>
            <person name="Guy L."/>
            <person name="Ettema T.J."/>
        </authorList>
    </citation>
    <scope>NUCLEOTIDE SEQUENCE</scope>
</reference>
<evidence type="ECO:0000313" key="1">
    <source>
        <dbReference type="EMBL" id="KKM11789.1"/>
    </source>
</evidence>